<keyword evidence="7" id="KW-0812">Transmembrane</keyword>
<dbReference type="GO" id="GO:0005886">
    <property type="term" value="C:plasma membrane"/>
    <property type="evidence" value="ECO:0007669"/>
    <property type="project" value="TreeGrafter"/>
</dbReference>
<dbReference type="Pfam" id="PF04085">
    <property type="entry name" value="MreC"/>
    <property type="match status" value="1"/>
</dbReference>
<evidence type="ECO:0000256" key="7">
    <source>
        <dbReference type="SAM" id="Phobius"/>
    </source>
</evidence>
<dbReference type="AlphaFoldDB" id="A0A0R2CBL2"/>
<evidence type="ECO:0000313" key="10">
    <source>
        <dbReference type="Proteomes" id="UP000051576"/>
    </source>
</evidence>
<evidence type="ECO:0000256" key="4">
    <source>
        <dbReference type="ARBA" id="ARBA00032089"/>
    </source>
</evidence>
<organism evidence="9 10">
    <name type="scientific">Liquorilactobacillus vini DSM 20605</name>
    <dbReference type="NCBI Taxonomy" id="1133569"/>
    <lineage>
        <taxon>Bacteria</taxon>
        <taxon>Bacillati</taxon>
        <taxon>Bacillota</taxon>
        <taxon>Bacilli</taxon>
        <taxon>Lactobacillales</taxon>
        <taxon>Lactobacillaceae</taxon>
        <taxon>Liquorilactobacillus</taxon>
    </lineage>
</organism>
<comment type="caution">
    <text evidence="9">The sequence shown here is derived from an EMBL/GenBank/DDBJ whole genome shotgun (WGS) entry which is preliminary data.</text>
</comment>
<keyword evidence="7" id="KW-0472">Membrane</keyword>
<protein>
    <recommendedName>
        <fullName evidence="2 5">Cell shape-determining protein MreC</fullName>
    </recommendedName>
    <alternativeName>
        <fullName evidence="4 5">Cell shape protein MreC</fullName>
    </alternativeName>
</protein>
<dbReference type="Gene3D" id="2.40.10.340">
    <property type="entry name" value="Rod shape-determining protein MreC, domain 1"/>
    <property type="match status" value="1"/>
</dbReference>
<keyword evidence="10" id="KW-1185">Reference proteome</keyword>
<name>A0A0R2CBL2_9LACO</name>
<dbReference type="eggNOG" id="COG1792">
    <property type="taxonomic scope" value="Bacteria"/>
</dbReference>
<keyword evidence="3 5" id="KW-0133">Cell shape</keyword>
<dbReference type="NCBIfam" id="TIGR00219">
    <property type="entry name" value="mreC"/>
    <property type="match status" value="1"/>
</dbReference>
<sequence length="291" mass="31731">MRFHQMEETMQRFFFNKRLIIILVTIIIGFTLIAFSIVVRNNRSTPTFIQQVGNGAVNLVDRVVGVPINGLKDTGNSVSELLNTYRENQTLKKKVDSLAAHEVQNQVLKRENKKLKRELNLKNSLTDFKLTTAAVTARTPSSWQNQIIISKGSLAGIKKNQAVVSQHGLIGRVTEVNASTSKVELISNNNSSADQFATQVLAKSGAVNGLITGYSKKTNLLTMGQITSQRKINKGDEVVTSGLGGNSPEGLLVGKVVKVKKDEYGLSSTVLIKPAADLSDLQIVSVAKRID</sequence>
<dbReference type="PANTHER" id="PTHR34138:SF1">
    <property type="entry name" value="CELL SHAPE-DETERMINING PROTEIN MREC"/>
    <property type="match status" value="1"/>
</dbReference>
<dbReference type="InterPro" id="IPR042177">
    <property type="entry name" value="Cell/Rod_1"/>
</dbReference>
<dbReference type="Gene3D" id="2.40.10.350">
    <property type="entry name" value="Rod shape-determining protein MreC, domain 2"/>
    <property type="match status" value="1"/>
</dbReference>
<dbReference type="GO" id="GO:0008360">
    <property type="term" value="P:regulation of cell shape"/>
    <property type="evidence" value="ECO:0007669"/>
    <property type="project" value="UniProtKB-KW"/>
</dbReference>
<keyword evidence="7" id="KW-1133">Transmembrane helix</keyword>
<dbReference type="InterPro" id="IPR042175">
    <property type="entry name" value="Cell/Rod_MreC_2"/>
</dbReference>
<evidence type="ECO:0000259" key="8">
    <source>
        <dbReference type="Pfam" id="PF04085"/>
    </source>
</evidence>
<dbReference type="EMBL" id="AYYX01000012">
    <property type="protein sequence ID" value="KRM89112.1"/>
    <property type="molecule type" value="Genomic_DNA"/>
</dbReference>
<feature type="transmembrane region" description="Helical" evidence="7">
    <location>
        <begin position="20"/>
        <end position="39"/>
    </location>
</feature>
<evidence type="ECO:0000256" key="2">
    <source>
        <dbReference type="ARBA" id="ARBA00013855"/>
    </source>
</evidence>
<dbReference type="InterPro" id="IPR055342">
    <property type="entry name" value="MreC_beta-barrel_core"/>
</dbReference>
<gene>
    <name evidence="9" type="ORF">FD21_GL000272</name>
</gene>
<dbReference type="Proteomes" id="UP000051576">
    <property type="component" value="Unassembled WGS sequence"/>
</dbReference>
<reference evidence="9 10" key="1">
    <citation type="journal article" date="2015" name="Genome Announc.">
        <title>Expanding the biotechnology potential of lactobacilli through comparative genomics of 213 strains and associated genera.</title>
        <authorList>
            <person name="Sun Z."/>
            <person name="Harris H.M."/>
            <person name="McCann A."/>
            <person name="Guo C."/>
            <person name="Argimon S."/>
            <person name="Zhang W."/>
            <person name="Yang X."/>
            <person name="Jeffery I.B."/>
            <person name="Cooney J.C."/>
            <person name="Kagawa T.F."/>
            <person name="Liu W."/>
            <person name="Song Y."/>
            <person name="Salvetti E."/>
            <person name="Wrobel A."/>
            <person name="Rasinkangas P."/>
            <person name="Parkhill J."/>
            <person name="Rea M.C."/>
            <person name="O'Sullivan O."/>
            <person name="Ritari J."/>
            <person name="Douillard F.P."/>
            <person name="Paul Ross R."/>
            <person name="Yang R."/>
            <person name="Briner A.E."/>
            <person name="Felis G.E."/>
            <person name="de Vos W.M."/>
            <person name="Barrangou R."/>
            <person name="Klaenhammer T.R."/>
            <person name="Caufield P.W."/>
            <person name="Cui Y."/>
            <person name="Zhang H."/>
            <person name="O'Toole P.W."/>
        </authorList>
    </citation>
    <scope>NUCLEOTIDE SEQUENCE [LARGE SCALE GENOMIC DNA]</scope>
    <source>
        <strain evidence="9 10">DSM 20605</strain>
    </source>
</reference>
<keyword evidence="6" id="KW-0175">Coiled coil</keyword>
<proteinExistence type="inferred from homology"/>
<dbReference type="PANTHER" id="PTHR34138">
    <property type="entry name" value="CELL SHAPE-DETERMINING PROTEIN MREC"/>
    <property type="match status" value="1"/>
</dbReference>
<evidence type="ECO:0000256" key="3">
    <source>
        <dbReference type="ARBA" id="ARBA00022960"/>
    </source>
</evidence>
<dbReference type="STRING" id="1133569.FD21_GL000272"/>
<dbReference type="PIRSF" id="PIRSF038471">
    <property type="entry name" value="MreC"/>
    <property type="match status" value="1"/>
</dbReference>
<evidence type="ECO:0000256" key="1">
    <source>
        <dbReference type="ARBA" id="ARBA00009369"/>
    </source>
</evidence>
<comment type="similarity">
    <text evidence="1 5">Belongs to the MreC family.</text>
</comment>
<dbReference type="InterPro" id="IPR007221">
    <property type="entry name" value="MreC"/>
</dbReference>
<evidence type="ECO:0000256" key="5">
    <source>
        <dbReference type="PIRNR" id="PIRNR038471"/>
    </source>
</evidence>
<feature type="domain" description="Rod shape-determining protein MreC beta-barrel core" evidence="8">
    <location>
        <begin position="135"/>
        <end position="287"/>
    </location>
</feature>
<dbReference type="PATRIC" id="fig|1133569.4.peg.290"/>
<comment type="function">
    <text evidence="5">Involved in formation and maintenance of cell shape.</text>
</comment>
<evidence type="ECO:0000256" key="6">
    <source>
        <dbReference type="SAM" id="Coils"/>
    </source>
</evidence>
<evidence type="ECO:0000313" key="9">
    <source>
        <dbReference type="EMBL" id="KRM89112.1"/>
    </source>
</evidence>
<accession>A0A0R2CBL2</accession>
<feature type="coiled-coil region" evidence="6">
    <location>
        <begin position="98"/>
        <end position="125"/>
    </location>
</feature>